<evidence type="ECO:0000256" key="1">
    <source>
        <dbReference type="ARBA" id="ARBA00004429"/>
    </source>
</evidence>
<feature type="transmembrane region" description="Helical" evidence="9">
    <location>
        <begin position="25"/>
        <end position="50"/>
    </location>
</feature>
<proteinExistence type="inferred from homology"/>
<dbReference type="GO" id="GO:0005886">
    <property type="term" value="C:plasma membrane"/>
    <property type="evidence" value="ECO:0007669"/>
    <property type="project" value="UniProtKB-SubCell"/>
</dbReference>
<dbReference type="InterPro" id="IPR007387">
    <property type="entry name" value="TRAP_DctQ"/>
</dbReference>
<dbReference type="PANTHER" id="PTHR35011:SF2">
    <property type="entry name" value="2,3-DIKETO-L-GULONATE TRAP TRANSPORTER SMALL PERMEASE PROTEIN YIAM"/>
    <property type="match status" value="1"/>
</dbReference>
<comment type="similarity">
    <text evidence="8 9">Belongs to the TRAP transporter small permease family.</text>
</comment>
<dbReference type="AlphaFoldDB" id="A0A212LG53"/>
<gene>
    <name evidence="11" type="ORF">KL86PLE_40351</name>
</gene>
<evidence type="ECO:0000313" key="11">
    <source>
        <dbReference type="EMBL" id="SCM76546.1"/>
    </source>
</evidence>
<evidence type="ECO:0000256" key="8">
    <source>
        <dbReference type="ARBA" id="ARBA00038436"/>
    </source>
</evidence>
<evidence type="ECO:0000256" key="4">
    <source>
        <dbReference type="ARBA" id="ARBA00022519"/>
    </source>
</evidence>
<dbReference type="RefSeq" id="WP_288196696.1">
    <property type="nucleotide sequence ID" value="NZ_LT608334.1"/>
</dbReference>
<comment type="function">
    <text evidence="9">Part of the tripartite ATP-independent periplasmic (TRAP) transport system.</text>
</comment>
<evidence type="ECO:0000256" key="3">
    <source>
        <dbReference type="ARBA" id="ARBA00022475"/>
    </source>
</evidence>
<feature type="domain" description="Tripartite ATP-independent periplasmic transporters DctQ component" evidence="10">
    <location>
        <begin position="42"/>
        <end position="169"/>
    </location>
</feature>
<keyword evidence="5 9" id="KW-0812">Transmembrane</keyword>
<sequence length="187" mass="19152">MGAAATSAAAPRSGLIRLLSAIETAIAYGLQAVLAIVGTALLASITLSVASRYVITVGGLVWAEELPKQLFIWFIMPGVVLAVQRGSHIAVDLLVVALEGRLKQMCIVGINLLIAAAYACMATVALEVAGITAAEQNPVLGISGDVPFFGLLAGSALIVVSSLIIALRVLLCGAGAVVDNRMEDTVQ</sequence>
<organism evidence="11">
    <name type="scientific">uncultured Pleomorphomonas sp</name>
    <dbReference type="NCBI Taxonomy" id="442121"/>
    <lineage>
        <taxon>Bacteria</taxon>
        <taxon>Pseudomonadati</taxon>
        <taxon>Pseudomonadota</taxon>
        <taxon>Alphaproteobacteria</taxon>
        <taxon>Hyphomicrobiales</taxon>
        <taxon>Pleomorphomonadaceae</taxon>
        <taxon>Pleomorphomonas</taxon>
        <taxon>environmental samples</taxon>
    </lineage>
</organism>
<comment type="subunit">
    <text evidence="9">The complex comprises the extracytoplasmic solute receptor protein and the two transmembrane proteins.</text>
</comment>
<evidence type="ECO:0000256" key="5">
    <source>
        <dbReference type="ARBA" id="ARBA00022692"/>
    </source>
</evidence>
<comment type="subcellular location">
    <subcellularLocation>
        <location evidence="1 9">Cell inner membrane</location>
        <topology evidence="1 9">Multi-pass membrane protein</topology>
    </subcellularLocation>
</comment>
<protein>
    <recommendedName>
        <fullName evidence="9">TRAP transporter small permease protein</fullName>
    </recommendedName>
</protein>
<evidence type="ECO:0000256" key="7">
    <source>
        <dbReference type="ARBA" id="ARBA00023136"/>
    </source>
</evidence>
<dbReference type="GO" id="GO:0022857">
    <property type="term" value="F:transmembrane transporter activity"/>
    <property type="evidence" value="ECO:0007669"/>
    <property type="project" value="UniProtKB-UniRule"/>
</dbReference>
<dbReference type="GO" id="GO:0015740">
    <property type="term" value="P:C4-dicarboxylate transport"/>
    <property type="evidence" value="ECO:0007669"/>
    <property type="project" value="TreeGrafter"/>
</dbReference>
<feature type="transmembrane region" description="Helical" evidence="9">
    <location>
        <begin position="105"/>
        <end position="126"/>
    </location>
</feature>
<dbReference type="PANTHER" id="PTHR35011">
    <property type="entry name" value="2,3-DIKETO-L-GULONATE TRAP TRANSPORTER SMALL PERMEASE PROTEIN YIAM"/>
    <property type="match status" value="1"/>
</dbReference>
<accession>A0A212LG53</accession>
<evidence type="ECO:0000256" key="2">
    <source>
        <dbReference type="ARBA" id="ARBA00022448"/>
    </source>
</evidence>
<evidence type="ECO:0000256" key="9">
    <source>
        <dbReference type="RuleBase" id="RU369079"/>
    </source>
</evidence>
<keyword evidence="7 9" id="KW-0472">Membrane</keyword>
<dbReference type="InterPro" id="IPR055348">
    <property type="entry name" value="DctQ"/>
</dbReference>
<feature type="transmembrane region" description="Helical" evidence="9">
    <location>
        <begin position="146"/>
        <end position="171"/>
    </location>
</feature>
<dbReference type="Pfam" id="PF04290">
    <property type="entry name" value="DctQ"/>
    <property type="match status" value="1"/>
</dbReference>
<keyword evidence="4 9" id="KW-0997">Cell inner membrane</keyword>
<name>A0A212LG53_9HYPH</name>
<keyword evidence="6 9" id="KW-1133">Transmembrane helix</keyword>
<keyword evidence="2 9" id="KW-0813">Transport</keyword>
<reference evidence="11" key="1">
    <citation type="submission" date="2016-08" db="EMBL/GenBank/DDBJ databases">
        <authorList>
            <person name="Seilhamer J.J."/>
        </authorList>
    </citation>
    <scope>NUCLEOTIDE SEQUENCE</scope>
    <source>
        <strain evidence="11">86</strain>
    </source>
</reference>
<evidence type="ECO:0000256" key="6">
    <source>
        <dbReference type="ARBA" id="ARBA00022989"/>
    </source>
</evidence>
<dbReference type="EMBL" id="FMJD01000008">
    <property type="protein sequence ID" value="SCM76546.1"/>
    <property type="molecule type" value="Genomic_DNA"/>
</dbReference>
<evidence type="ECO:0000259" key="10">
    <source>
        <dbReference type="Pfam" id="PF04290"/>
    </source>
</evidence>
<keyword evidence="3" id="KW-1003">Cell membrane</keyword>
<feature type="transmembrane region" description="Helical" evidence="9">
    <location>
        <begin position="70"/>
        <end position="98"/>
    </location>
</feature>